<feature type="region of interest" description="Disordered" evidence="1">
    <location>
        <begin position="1"/>
        <end position="65"/>
    </location>
</feature>
<feature type="compositionally biased region" description="Low complexity" evidence="1">
    <location>
        <begin position="663"/>
        <end position="675"/>
    </location>
</feature>
<dbReference type="KEGG" id="hro:HELRODRAFT_181669"/>
<reference evidence="3" key="3">
    <citation type="submission" date="2015-06" db="UniProtKB">
        <authorList>
            <consortium name="EnsemblMetazoa"/>
        </authorList>
    </citation>
    <scope>IDENTIFICATION</scope>
</reference>
<feature type="compositionally biased region" description="Polar residues" evidence="1">
    <location>
        <begin position="633"/>
        <end position="655"/>
    </location>
</feature>
<name>T1FH80_HELRO</name>
<evidence type="ECO:0000313" key="3">
    <source>
        <dbReference type="EnsemblMetazoa" id="HelroP181669"/>
    </source>
</evidence>
<feature type="region of interest" description="Disordered" evidence="1">
    <location>
        <begin position="1534"/>
        <end position="1589"/>
    </location>
</feature>
<reference evidence="4" key="1">
    <citation type="submission" date="2012-12" db="EMBL/GenBank/DDBJ databases">
        <authorList>
            <person name="Hellsten U."/>
            <person name="Grimwood J."/>
            <person name="Chapman J.A."/>
            <person name="Shapiro H."/>
            <person name="Aerts A."/>
            <person name="Otillar R.P."/>
            <person name="Terry A.Y."/>
            <person name="Boore J.L."/>
            <person name="Simakov O."/>
            <person name="Marletaz F."/>
            <person name="Cho S.-J."/>
            <person name="Edsinger-Gonzales E."/>
            <person name="Havlak P."/>
            <person name="Kuo D.-H."/>
            <person name="Larsson T."/>
            <person name="Lv J."/>
            <person name="Arendt D."/>
            <person name="Savage R."/>
            <person name="Osoegawa K."/>
            <person name="de Jong P."/>
            <person name="Lindberg D.R."/>
            <person name="Seaver E.C."/>
            <person name="Weisblat D.A."/>
            <person name="Putnam N.H."/>
            <person name="Grigoriev I.V."/>
            <person name="Rokhsar D.S."/>
        </authorList>
    </citation>
    <scope>NUCLEOTIDE SEQUENCE</scope>
</reference>
<accession>T1FH80</accession>
<feature type="compositionally biased region" description="Polar residues" evidence="1">
    <location>
        <begin position="1847"/>
        <end position="1859"/>
    </location>
</feature>
<dbReference type="EnsemblMetazoa" id="HelroT181669">
    <property type="protein sequence ID" value="HelroP181669"/>
    <property type="gene ID" value="HelroG181669"/>
</dbReference>
<evidence type="ECO:0000256" key="1">
    <source>
        <dbReference type="SAM" id="MobiDB-lite"/>
    </source>
</evidence>
<feature type="region of interest" description="Disordered" evidence="1">
    <location>
        <begin position="1477"/>
        <end position="1515"/>
    </location>
</feature>
<feature type="region of interest" description="Disordered" evidence="1">
    <location>
        <begin position="1822"/>
        <end position="1868"/>
    </location>
</feature>
<feature type="region of interest" description="Disordered" evidence="1">
    <location>
        <begin position="407"/>
        <end position="460"/>
    </location>
</feature>
<dbReference type="EMBL" id="KB097661">
    <property type="protein sequence ID" value="ESN92200.1"/>
    <property type="molecule type" value="Genomic_DNA"/>
</dbReference>
<feature type="compositionally biased region" description="Polar residues" evidence="1">
    <location>
        <begin position="1"/>
        <end position="12"/>
    </location>
</feature>
<feature type="compositionally biased region" description="Polar residues" evidence="1">
    <location>
        <begin position="499"/>
        <end position="516"/>
    </location>
</feature>
<dbReference type="HOGENOM" id="CLU_233724_0_0_1"/>
<gene>
    <name evidence="3" type="primary">20208179</name>
    <name evidence="2" type="ORF">HELRODRAFT_181669</name>
</gene>
<keyword evidence="4" id="KW-1185">Reference proteome</keyword>
<feature type="compositionally biased region" description="Low complexity" evidence="1">
    <location>
        <begin position="577"/>
        <end position="589"/>
    </location>
</feature>
<proteinExistence type="predicted"/>
<feature type="compositionally biased region" description="Low complexity" evidence="1">
    <location>
        <begin position="687"/>
        <end position="697"/>
    </location>
</feature>
<dbReference type="RefSeq" id="XP_009029702.1">
    <property type="nucleotide sequence ID" value="XM_009031454.1"/>
</dbReference>
<dbReference type="InParanoid" id="T1FH80"/>
<reference evidence="2 4" key="2">
    <citation type="journal article" date="2013" name="Nature">
        <title>Insights into bilaterian evolution from three spiralian genomes.</title>
        <authorList>
            <person name="Simakov O."/>
            <person name="Marletaz F."/>
            <person name="Cho S.J."/>
            <person name="Edsinger-Gonzales E."/>
            <person name="Havlak P."/>
            <person name="Hellsten U."/>
            <person name="Kuo D.H."/>
            <person name="Larsson T."/>
            <person name="Lv J."/>
            <person name="Arendt D."/>
            <person name="Savage R."/>
            <person name="Osoegawa K."/>
            <person name="de Jong P."/>
            <person name="Grimwood J."/>
            <person name="Chapman J.A."/>
            <person name="Shapiro H."/>
            <person name="Aerts A."/>
            <person name="Otillar R.P."/>
            <person name="Terry A.Y."/>
            <person name="Boore J.L."/>
            <person name="Grigoriev I.V."/>
            <person name="Lindberg D.R."/>
            <person name="Seaver E.C."/>
            <person name="Weisblat D.A."/>
            <person name="Putnam N.H."/>
            <person name="Rokhsar D.S."/>
        </authorList>
    </citation>
    <scope>NUCLEOTIDE SEQUENCE</scope>
</reference>
<feature type="compositionally biased region" description="Basic residues" evidence="1">
    <location>
        <begin position="763"/>
        <end position="782"/>
    </location>
</feature>
<feature type="compositionally biased region" description="Basic and acidic residues" evidence="1">
    <location>
        <begin position="241"/>
        <end position="258"/>
    </location>
</feature>
<feature type="compositionally biased region" description="Low complexity" evidence="1">
    <location>
        <begin position="530"/>
        <end position="552"/>
    </location>
</feature>
<protein>
    <submittedName>
        <fullName evidence="2 3">Uncharacterized protein</fullName>
    </submittedName>
</protein>
<dbReference type="Proteomes" id="UP000015101">
    <property type="component" value="Unassembled WGS sequence"/>
</dbReference>
<feature type="region of interest" description="Disordered" evidence="1">
    <location>
        <begin position="1992"/>
        <end position="2011"/>
    </location>
</feature>
<feature type="region of interest" description="Disordered" evidence="1">
    <location>
        <begin position="210"/>
        <end position="258"/>
    </location>
</feature>
<feature type="region of interest" description="Disordered" evidence="1">
    <location>
        <begin position="499"/>
        <end position="552"/>
    </location>
</feature>
<dbReference type="GeneID" id="20208179"/>
<dbReference type="EMBL" id="AMQM01007747">
    <property type="status" value="NOT_ANNOTATED_CDS"/>
    <property type="molecule type" value="Genomic_DNA"/>
</dbReference>
<feature type="compositionally biased region" description="Low complexity" evidence="1">
    <location>
        <begin position="705"/>
        <end position="715"/>
    </location>
</feature>
<feature type="region of interest" description="Disordered" evidence="1">
    <location>
        <begin position="577"/>
        <end position="728"/>
    </location>
</feature>
<evidence type="ECO:0000313" key="2">
    <source>
        <dbReference type="EMBL" id="ESN92200.1"/>
    </source>
</evidence>
<feature type="region of interest" description="Disordered" evidence="1">
    <location>
        <begin position="350"/>
        <end position="372"/>
    </location>
</feature>
<dbReference type="CTD" id="20208179"/>
<sequence>MEKQSSKSSTITIPVGKSTKSKPAKVYTGEKLVVRQSGLSLSTEDEELNRNGKDDGDEDDEDETLKLEKFDLEDDVRSFDIGPEECNVMVKQWKKDFGKMEGRHVQTDAEKCSPNVAKPPKNQELHVQTVAHGRNLRKQQFRQQSQQQMYQFCEVKCVKSHSVVGLVCGGNNFTKNFSHFRKRSIVRNFVPYKKCFGDDFIILPQKQKTQTLQKNRNQPKSLQTVRQRLQERASGWSSENISEKLRKQQKVEQPERVKPSPTDILKMKQHIEKKLMMQEKIQESLQERMEQQLHEQKQQQMKLQKELNALVSRALYVGYLKHHDQHEQQPQQQQQQHQLQKQLHQLQLQLQQQQNTDFENSNDHQLKQTRQGKIYSPIAKQEEKAMNNTNLSRQEIKTESDLYQSSCQLSTKHAKQQQQQQQQADKQAGKTLNLSQNQQFNNHHKKNKMSSPRNERVKNEELELDTARSWQNISQKQHHHNYPNTDLESREILIPSEETSSLKISQQQSSERNPVRSQQQLENHLHHQQDQQQLQQQLQPQNSSQTTVSQQTQNNVSSYSLVSQSAVRSPQLASQLSISNSNSHTSSLNKGKSIPKVFLPTKSSHNSRSSPSMSSRSVSKHHPQSSKKLEISPTKSQNYSLKPQNSTKSSQQQQEAPKRQSKLRSLFSFKSSKSKQQPDANCLQLPDQQHQRQQSQQRSHRHQQDQYISSQQQQHSKQRKQGQRVETSTKVFQNVVEYSPSSTSHENKLKSDFDSCRMNAPRKEHHQHHHHHIHHHRRRQNRRQQLQAEHEFEEPSCDRDVAEPLADYVDSMECPEAATYDEPDSQPYEAANTITPTLSVSNFNNEKEPPLCHPNIEDVTVEKFLNIYKDFLSKQLELNQKNLANKDKSNNECKNIDFLRSLYGALKIVKSEKDISELECLMRKLTFCCPSPFKCSKGEYMAAGHIFDDICRPNRDDGPVFCGYVARPCGRFRMLDGSNCKARLSKSVNLNFPVINKREKFNASSPRLTKNRKNAQVKPCNSEYSSVARTKNISKHQNIRDRNCATDEWATHKSFLNYYLNRKKCWNVSRHKNTISKIVNKSNYFKIPKPGSPRQILKCNASTKIFSDSSRMANEESSSRCYNPIVNSTASALNAAEMMARCNYQVNELLPNYDYIDVSKIPVSNEIKPATPKSDHSLKYSFHKYTKNFERNDVDLKKCSSVIIELTPKKEIYSREKNCLDRNIPLLDYVPKEPQIFNQYPFFNDIGNGEKTRTVTNFYDCQQAHNYCPSYYELSNEASNCGTLVPCGTRSSKMNCQSNNQRFSPQNCAAQQMNSYDVVYRPNTRCKNLTFSELQDRTKLENERQQHLYQQDLLLKQQHELTLLQLAIQEHLKEDYRQIQEQTVCNPPSLVNNLSRECQSGNMFQNERVIKSNSPLQQLQQPQHCQNSMNAYSCSPRQHFCPVQSPIRPQACHQYASPAFSQFNSQQNLQISDMAGRNSPFKRRKTPMTCDQVVGGDNCQSKPPSPPSNPPDCLSQNPKNFNCKLTPTVYSLPLKPALNPDDENGGSMSSKKYSYEGDSRSVLGFPRNNKKGSENDDGNNSSCDAEYSHQKLKKQVEKTTMQFLRDLGKLPKFPNCVSPRCEFAPVGDRSCRSTKPGIPCLTGLLEERSSCEKKLKIPKLKQRFPQHVIAPKQSKCTCLQSVKRRPYNYPFYKQINPRTVFLEPLSVSEDPYVQQLEKVIACDNEMHPAEKDYCIRQKDARIKKLQGNMKNERLIEQLRANVKSRSQWRQESANVTGCNNNSDSLKNLCGQLQSDNIDPSELQIFKNNNVKGIQEERIQRLISGTSSAKRSPKHKSNKSPNKEWHNKLNSPSPTNSRNEILTPETHLGNFVSQTNAKYSKQLKMHTIINQHSEKQHSNDKSLTAHDSTNDEMFGSSVSMRLKRNQLFTSCKYTPKHAINIKSAMRLNRQMKKLDTVRISPKSHRKEQCSWWTNHGLSDGIYDIVYSNIGGNGDSQNPDFVRRSADEMSGTH</sequence>
<organism evidence="3 4">
    <name type="scientific">Helobdella robusta</name>
    <name type="common">Californian leech</name>
    <dbReference type="NCBI Taxonomy" id="6412"/>
    <lineage>
        <taxon>Eukaryota</taxon>
        <taxon>Metazoa</taxon>
        <taxon>Spiralia</taxon>
        <taxon>Lophotrochozoa</taxon>
        <taxon>Annelida</taxon>
        <taxon>Clitellata</taxon>
        <taxon>Hirudinea</taxon>
        <taxon>Rhynchobdellida</taxon>
        <taxon>Glossiphoniidae</taxon>
        <taxon>Helobdella</taxon>
    </lineage>
</organism>
<evidence type="ECO:0000313" key="4">
    <source>
        <dbReference type="Proteomes" id="UP000015101"/>
    </source>
</evidence>
<feature type="region of interest" description="Disordered" evidence="1">
    <location>
        <begin position="762"/>
        <end position="797"/>
    </location>
</feature>
<feature type="compositionally biased region" description="Low complexity" evidence="1">
    <location>
        <begin position="603"/>
        <end position="617"/>
    </location>
</feature>